<feature type="region of interest" description="Disordered" evidence="1">
    <location>
        <begin position="1"/>
        <end position="66"/>
    </location>
</feature>
<keyword evidence="3" id="KW-1185">Reference proteome</keyword>
<feature type="compositionally biased region" description="Basic and acidic residues" evidence="1">
    <location>
        <begin position="1"/>
        <end position="20"/>
    </location>
</feature>
<dbReference type="EMBL" id="BAABJR010000028">
    <property type="protein sequence ID" value="GAA5216952.1"/>
    <property type="molecule type" value="Genomic_DNA"/>
</dbReference>
<dbReference type="RefSeq" id="WP_345637866.1">
    <property type="nucleotide sequence ID" value="NZ_BAABJR010000028.1"/>
</dbReference>
<protein>
    <submittedName>
        <fullName evidence="2">Uncharacterized protein</fullName>
    </submittedName>
</protein>
<proteinExistence type="predicted"/>
<feature type="compositionally biased region" description="Basic and acidic residues" evidence="1">
    <location>
        <begin position="30"/>
        <end position="45"/>
    </location>
</feature>
<sequence>MSNDRVDELRGIVRANRPETPDLSTAIHAAVDRQASELRAHREPDSASATEPTGSEGTMPTTGAPGGPAYTVEAYAAVEKASKSLRSLYAPSVLEQAAALLTDLWAAGGRHGVERNEWGWAVDLPSGALEVIASRYTHAPSPERTGDQVAALGRDLIGALTSGEIGLSVQNGPRLNMVVVERLPQTPRGGYHGDANLVVGIYTNGGWDISMNADGATVVSIAAPATEAGAAEVATLVRAVARGELGNPFRR</sequence>
<organism evidence="2 3">
    <name type="scientific">Streptomyces thinghirensis</name>
    <dbReference type="NCBI Taxonomy" id="551547"/>
    <lineage>
        <taxon>Bacteria</taxon>
        <taxon>Bacillati</taxon>
        <taxon>Actinomycetota</taxon>
        <taxon>Actinomycetes</taxon>
        <taxon>Kitasatosporales</taxon>
        <taxon>Streptomycetaceae</taxon>
        <taxon>Streptomyces</taxon>
    </lineage>
</organism>
<evidence type="ECO:0000313" key="3">
    <source>
        <dbReference type="Proteomes" id="UP001499878"/>
    </source>
</evidence>
<feature type="compositionally biased region" description="Polar residues" evidence="1">
    <location>
        <begin position="47"/>
        <end position="56"/>
    </location>
</feature>
<evidence type="ECO:0000256" key="1">
    <source>
        <dbReference type="SAM" id="MobiDB-lite"/>
    </source>
</evidence>
<reference evidence="3" key="1">
    <citation type="journal article" date="2019" name="Int. J. Syst. Evol. Microbiol.">
        <title>The Global Catalogue of Microorganisms (GCM) 10K type strain sequencing project: providing services to taxonomists for standard genome sequencing and annotation.</title>
        <authorList>
            <consortium name="The Broad Institute Genomics Platform"/>
            <consortium name="The Broad Institute Genome Sequencing Center for Infectious Disease"/>
            <person name="Wu L."/>
            <person name="Ma J."/>
        </authorList>
    </citation>
    <scope>NUCLEOTIDE SEQUENCE [LARGE SCALE GENOMIC DNA]</scope>
    <source>
        <strain evidence="3">JCM 18306</strain>
    </source>
</reference>
<comment type="caution">
    <text evidence="2">The sequence shown here is derived from an EMBL/GenBank/DDBJ whole genome shotgun (WGS) entry which is preliminary data.</text>
</comment>
<feature type="compositionally biased region" description="Low complexity" evidence="1">
    <location>
        <begin position="57"/>
        <end position="66"/>
    </location>
</feature>
<gene>
    <name evidence="2" type="ORF">GCM10023323_72030</name>
</gene>
<evidence type="ECO:0000313" key="2">
    <source>
        <dbReference type="EMBL" id="GAA5216952.1"/>
    </source>
</evidence>
<dbReference type="Proteomes" id="UP001499878">
    <property type="component" value="Unassembled WGS sequence"/>
</dbReference>
<name>A0ABP9TDL8_9ACTN</name>
<accession>A0ABP9TDL8</accession>